<dbReference type="PANTHER" id="PTHR42717:SF1">
    <property type="entry name" value="IMIDAZOLONEPROPIONASE AND RELATED AMIDOHYDROLASES"/>
    <property type="match status" value="1"/>
</dbReference>
<dbReference type="EnsemblBacteria" id="BAC48614">
    <property type="protein sequence ID" value="BAC48614"/>
    <property type="gene ID" value="BAC48614"/>
</dbReference>
<dbReference type="Gene3D" id="3.20.20.140">
    <property type="entry name" value="Metal-dependent hydrolases"/>
    <property type="match status" value="1"/>
</dbReference>
<dbReference type="NCBIfam" id="NF006689">
    <property type="entry name" value="PRK09237.1"/>
    <property type="match status" value="1"/>
</dbReference>
<feature type="binding site" evidence="1">
    <location>
        <position position="90"/>
    </location>
    <ligand>
        <name>Zn(2+)</name>
        <dbReference type="ChEBI" id="CHEBI:29105"/>
        <label>1</label>
    </ligand>
</feature>
<feature type="domain" description="Amidohydrolase-related" evidence="3">
    <location>
        <begin position="79"/>
        <end position="399"/>
    </location>
</feature>
<feature type="binding site" evidence="1">
    <location>
        <position position="256"/>
    </location>
    <ligand>
        <name>Zn(2+)</name>
        <dbReference type="ChEBI" id="CHEBI:29105"/>
        <label>2</label>
    </ligand>
</feature>
<dbReference type="PATRIC" id="fig|224911.5.peg.3351"/>
<dbReference type="Proteomes" id="UP000002526">
    <property type="component" value="Chromosome"/>
</dbReference>
<evidence type="ECO:0000259" key="3">
    <source>
        <dbReference type="Pfam" id="PF01979"/>
    </source>
</evidence>
<dbReference type="EMBL" id="BA000040">
    <property type="protein sequence ID" value="BAC48614.1"/>
    <property type="molecule type" value="Genomic_DNA"/>
</dbReference>
<evidence type="ECO:0000313" key="5">
    <source>
        <dbReference type="Proteomes" id="UP000002526"/>
    </source>
</evidence>
<dbReference type="KEGG" id="bja:blr3349"/>
<keyword evidence="1" id="KW-0862">Zinc</keyword>
<gene>
    <name evidence="4" type="ordered locus">blr3349</name>
</gene>
<dbReference type="SUPFAM" id="SSF51556">
    <property type="entry name" value="Metallo-dependent hydrolases"/>
    <property type="match status" value="1"/>
</dbReference>
<keyword evidence="1" id="KW-0479">Metal-binding</keyword>
<feature type="binding site" description="via carbamate group" evidence="1">
    <location>
        <position position="187"/>
    </location>
    <ligand>
        <name>Zn(2+)</name>
        <dbReference type="ChEBI" id="CHEBI:29105"/>
        <label>2</label>
    </ligand>
</feature>
<dbReference type="SUPFAM" id="SSF51338">
    <property type="entry name" value="Composite domain of metallo-dependent hydrolases"/>
    <property type="match status" value="1"/>
</dbReference>
<dbReference type="InterPro" id="IPR020043">
    <property type="entry name" value="Deacetylase_Atu3266-like"/>
</dbReference>
<organism evidence="4 5">
    <name type="scientific">Bradyrhizobium diazoefficiens (strain JCM 10833 / BCRC 13528 / IAM 13628 / NBRC 14792 / USDA 110)</name>
    <dbReference type="NCBI Taxonomy" id="224911"/>
    <lineage>
        <taxon>Bacteria</taxon>
        <taxon>Pseudomonadati</taxon>
        <taxon>Pseudomonadota</taxon>
        <taxon>Alphaproteobacteria</taxon>
        <taxon>Hyphomicrobiales</taxon>
        <taxon>Nitrobacteraceae</taxon>
        <taxon>Bradyrhizobium</taxon>
    </lineage>
</organism>
<protein>
    <submittedName>
        <fullName evidence="4">Blr3349 protein</fullName>
    </submittedName>
</protein>
<name>Q89PY1_BRADU</name>
<dbReference type="OrthoDB" id="9796020at2"/>
<keyword evidence="5" id="KW-1185">Reference proteome</keyword>
<feature type="binding site" evidence="1">
    <location>
        <position position="315"/>
    </location>
    <ligand>
        <name>Zn(2+)</name>
        <dbReference type="ChEBI" id="CHEBI:29105"/>
        <label>1</label>
    </ligand>
</feature>
<dbReference type="Pfam" id="PF01979">
    <property type="entry name" value="Amidohydro_1"/>
    <property type="match status" value="1"/>
</dbReference>
<dbReference type="GO" id="GO:0019213">
    <property type="term" value="F:deacetylase activity"/>
    <property type="evidence" value="ECO:0007669"/>
    <property type="project" value="InterPro"/>
</dbReference>
<reference evidence="5" key="1">
    <citation type="journal article" date="2002" name="DNA Res.">
        <title>Complete genomic sequence of nitrogen-fixing symbiotic bacterium Bradyrhizobium japonicum USDA110.</title>
        <authorList>
            <person name="Kaneko T."/>
            <person name="Nakamura Y."/>
            <person name="Sato S."/>
            <person name="Minamisawa K."/>
            <person name="Uchiumi T."/>
            <person name="Sasamoto S."/>
            <person name="Watanabe A."/>
            <person name="Idesawa K."/>
            <person name="Iriguchi M."/>
            <person name="Kawashima K."/>
            <person name="Kohara M."/>
            <person name="Matsumoto M."/>
            <person name="Shimpo S."/>
            <person name="Tsuruoka H."/>
            <person name="Wada T."/>
            <person name="Yamada M."/>
            <person name="Tabata S."/>
        </authorList>
    </citation>
    <scope>NUCLEOTIDE SEQUENCE [LARGE SCALE GENOMIC DNA]</scope>
    <source>
        <strain evidence="5">JCM 10833 / BCRC 13528 / IAM 13628 / NBRC 14792 / USDA 110</strain>
    </source>
</reference>
<dbReference type="InterPro" id="IPR032466">
    <property type="entry name" value="Metal_Hydrolase"/>
</dbReference>
<dbReference type="AlphaFoldDB" id="Q89PY1"/>
<dbReference type="eggNOG" id="COG3964">
    <property type="taxonomic scope" value="Bacteria"/>
</dbReference>
<evidence type="ECO:0000256" key="2">
    <source>
        <dbReference type="PIRSR" id="PIRSR039004-2"/>
    </source>
</evidence>
<dbReference type="CDD" id="cd01307">
    <property type="entry name" value="Met_dep_hydrolase_B"/>
    <property type="match status" value="1"/>
</dbReference>
<feature type="binding site" evidence="1">
    <location>
        <position position="220"/>
    </location>
    <ligand>
        <name>Zn(2+)</name>
        <dbReference type="ChEBI" id="CHEBI:29105"/>
        <label>2</label>
    </ligand>
</feature>
<dbReference type="InterPro" id="IPR006680">
    <property type="entry name" value="Amidohydro-rel"/>
</dbReference>
<dbReference type="GO" id="GO:0016810">
    <property type="term" value="F:hydrolase activity, acting on carbon-nitrogen (but not peptide) bonds"/>
    <property type="evidence" value="ECO:0007669"/>
    <property type="project" value="InterPro"/>
</dbReference>
<feature type="binding site" description="via carbamate group" evidence="1">
    <location>
        <position position="187"/>
    </location>
    <ligand>
        <name>Zn(2+)</name>
        <dbReference type="ChEBI" id="CHEBI:29105"/>
        <label>1</label>
    </ligand>
</feature>
<dbReference type="InParanoid" id="Q89PY1"/>
<dbReference type="GO" id="GO:0046872">
    <property type="term" value="F:metal ion binding"/>
    <property type="evidence" value="ECO:0007669"/>
    <property type="project" value="UniProtKB-KW"/>
</dbReference>
<proteinExistence type="predicted"/>
<dbReference type="InterPro" id="IPR011059">
    <property type="entry name" value="Metal-dep_hydrolase_composite"/>
</dbReference>
<sequence length="446" mass="47350">MRSMLRNPGRGNRLRGTEESVMSVTASFDLLLRGGRVICPASGVDGIKDVAIRGGKIAAVAADILPTSAKEVVDVGGKLVLPGLIDTHAHVYQYVSGRFGMNPDMVGVHSGVTTLVDQGGPSCMTLPGFRHFIAEPSASRVYAFLSAYLVGGLEGHYYPQLYSPDGVDIDATVKAATANLDIVRGIKAHAEIGGFARWGIRVIEMAAEIGKRADLPVYVHFGQLWGLPESGANGEDADTILTRVIPLLREGDVLAHPFTRHPGGFVNREGEVHPVIQAALDRGLKVDVGHGSHFSYRLAKKAIAAGIIPTTLGADIHGYNTHVPAPAGTPDEHEDEENHPFAGQAKFSLVQAMSSMMALGLSLEQVVPMVTSNPAKMLGRSAEIGALKVGMDADVSVLSEKKGRFILKDNEQNEVIAERLLQPAFCLRAGARFDAVAPILPQAVAA</sequence>
<dbReference type="PIRSF" id="PIRSF039004">
    <property type="entry name" value="ADE_EF_0837"/>
    <property type="match status" value="1"/>
</dbReference>
<dbReference type="Gene3D" id="2.30.40.10">
    <property type="entry name" value="Urease, subunit C, domain 1"/>
    <property type="match status" value="1"/>
</dbReference>
<evidence type="ECO:0000256" key="1">
    <source>
        <dbReference type="PIRSR" id="PIRSR039004-1"/>
    </source>
</evidence>
<dbReference type="PANTHER" id="PTHR42717">
    <property type="entry name" value="DIHYDROOROTASE-RELATED"/>
    <property type="match status" value="1"/>
</dbReference>
<accession>Q89PY1</accession>
<dbReference type="HOGENOM" id="CLU_036699_2_0_5"/>
<feature type="binding site" evidence="1">
    <location>
        <position position="88"/>
    </location>
    <ligand>
        <name>Zn(2+)</name>
        <dbReference type="ChEBI" id="CHEBI:29105"/>
        <label>1</label>
    </ligand>
</feature>
<evidence type="ECO:0000313" key="4">
    <source>
        <dbReference type="EMBL" id="BAC48614.1"/>
    </source>
</evidence>
<feature type="modified residue" description="N6-carboxylysine" evidence="2">
    <location>
        <position position="187"/>
    </location>
</feature>
<dbReference type="FunCoup" id="Q89PY1">
    <property type="interactions" value="9"/>
</dbReference>
<dbReference type="STRING" id="224911.AAV28_13775"/>